<dbReference type="EMBL" id="JAULSN010000006">
    <property type="protein sequence ID" value="KAK3368832.1"/>
    <property type="molecule type" value="Genomic_DNA"/>
</dbReference>
<feature type="non-terminal residue" evidence="1">
    <location>
        <position position="219"/>
    </location>
</feature>
<feature type="non-terminal residue" evidence="1">
    <location>
        <position position="1"/>
    </location>
</feature>
<accession>A0AAE0N2Z3</accession>
<gene>
    <name evidence="1" type="ORF">B0T24DRAFT_498536</name>
</gene>
<sequence>LHFSGIINTNRQLSAIQLSQIMTFLSTSRLPSPDTVHSTLAARRNIRLRHDANTSALYNSPVLQQWGSSPTSSQILIEGSFANRHAVRDLAIDVLDLVCSANIPAAWALDTKACSVDELMSTDVMRYLASQLLKANQALMDEGSASLSAKLFQSARTEKEWFSLLGVVLEGLQQAYLIIDLDLVDRLSDGRSSWLSEFPKFFDSLRQRNAMTVVKVVFV</sequence>
<protein>
    <submittedName>
        <fullName evidence="1">Uncharacterized protein</fullName>
    </submittedName>
</protein>
<comment type="caution">
    <text evidence="1">The sequence shown here is derived from an EMBL/GenBank/DDBJ whole genome shotgun (WGS) entry which is preliminary data.</text>
</comment>
<evidence type="ECO:0000313" key="2">
    <source>
        <dbReference type="Proteomes" id="UP001287356"/>
    </source>
</evidence>
<name>A0AAE0N2Z3_9PEZI</name>
<organism evidence="1 2">
    <name type="scientific">Lasiosphaeria ovina</name>
    <dbReference type="NCBI Taxonomy" id="92902"/>
    <lineage>
        <taxon>Eukaryota</taxon>
        <taxon>Fungi</taxon>
        <taxon>Dikarya</taxon>
        <taxon>Ascomycota</taxon>
        <taxon>Pezizomycotina</taxon>
        <taxon>Sordariomycetes</taxon>
        <taxon>Sordariomycetidae</taxon>
        <taxon>Sordariales</taxon>
        <taxon>Lasiosphaeriaceae</taxon>
        <taxon>Lasiosphaeria</taxon>
    </lineage>
</organism>
<keyword evidence="2" id="KW-1185">Reference proteome</keyword>
<reference evidence="1" key="2">
    <citation type="submission" date="2023-06" db="EMBL/GenBank/DDBJ databases">
        <authorList>
            <consortium name="Lawrence Berkeley National Laboratory"/>
            <person name="Haridas S."/>
            <person name="Hensen N."/>
            <person name="Bonometti L."/>
            <person name="Westerberg I."/>
            <person name="Brannstrom I.O."/>
            <person name="Guillou S."/>
            <person name="Cros-Aarteil S."/>
            <person name="Calhoun S."/>
            <person name="Kuo A."/>
            <person name="Mondo S."/>
            <person name="Pangilinan J."/>
            <person name="Riley R."/>
            <person name="Labutti K."/>
            <person name="Andreopoulos B."/>
            <person name="Lipzen A."/>
            <person name="Chen C."/>
            <person name="Yanf M."/>
            <person name="Daum C."/>
            <person name="Ng V."/>
            <person name="Clum A."/>
            <person name="Steindorff A."/>
            <person name="Ohm R."/>
            <person name="Martin F."/>
            <person name="Silar P."/>
            <person name="Natvig D."/>
            <person name="Lalanne C."/>
            <person name="Gautier V."/>
            <person name="Ament-Velasquez S.L."/>
            <person name="Kruys A."/>
            <person name="Hutchinson M.I."/>
            <person name="Powell A.J."/>
            <person name="Barry K."/>
            <person name="Miller A.N."/>
            <person name="Grigoriev I.V."/>
            <person name="Debuchy R."/>
            <person name="Gladieux P."/>
            <person name="Thoren M.H."/>
            <person name="Johannesson H."/>
        </authorList>
    </citation>
    <scope>NUCLEOTIDE SEQUENCE</scope>
    <source>
        <strain evidence="1">CBS 958.72</strain>
    </source>
</reference>
<dbReference type="Proteomes" id="UP001287356">
    <property type="component" value="Unassembled WGS sequence"/>
</dbReference>
<dbReference type="AlphaFoldDB" id="A0AAE0N2Z3"/>
<proteinExistence type="predicted"/>
<reference evidence="1" key="1">
    <citation type="journal article" date="2023" name="Mol. Phylogenet. Evol.">
        <title>Genome-scale phylogeny and comparative genomics of the fungal order Sordariales.</title>
        <authorList>
            <person name="Hensen N."/>
            <person name="Bonometti L."/>
            <person name="Westerberg I."/>
            <person name="Brannstrom I.O."/>
            <person name="Guillou S."/>
            <person name="Cros-Aarteil S."/>
            <person name="Calhoun S."/>
            <person name="Haridas S."/>
            <person name="Kuo A."/>
            <person name="Mondo S."/>
            <person name="Pangilinan J."/>
            <person name="Riley R."/>
            <person name="LaButti K."/>
            <person name="Andreopoulos B."/>
            <person name="Lipzen A."/>
            <person name="Chen C."/>
            <person name="Yan M."/>
            <person name="Daum C."/>
            <person name="Ng V."/>
            <person name="Clum A."/>
            <person name="Steindorff A."/>
            <person name="Ohm R.A."/>
            <person name="Martin F."/>
            <person name="Silar P."/>
            <person name="Natvig D.O."/>
            <person name="Lalanne C."/>
            <person name="Gautier V."/>
            <person name="Ament-Velasquez S.L."/>
            <person name="Kruys A."/>
            <person name="Hutchinson M.I."/>
            <person name="Powell A.J."/>
            <person name="Barry K."/>
            <person name="Miller A.N."/>
            <person name="Grigoriev I.V."/>
            <person name="Debuchy R."/>
            <person name="Gladieux P."/>
            <person name="Hiltunen Thoren M."/>
            <person name="Johannesson H."/>
        </authorList>
    </citation>
    <scope>NUCLEOTIDE SEQUENCE</scope>
    <source>
        <strain evidence="1">CBS 958.72</strain>
    </source>
</reference>
<evidence type="ECO:0000313" key="1">
    <source>
        <dbReference type="EMBL" id="KAK3368832.1"/>
    </source>
</evidence>